<evidence type="ECO:0000256" key="1">
    <source>
        <dbReference type="ARBA" id="ARBA00022723"/>
    </source>
</evidence>
<keyword evidence="4" id="KW-0862">Zinc</keyword>
<proteinExistence type="evidence at transcript level"/>
<feature type="non-terminal residue" evidence="8">
    <location>
        <position position="1"/>
    </location>
</feature>
<dbReference type="EMBL" id="GBBI01004952">
    <property type="protein sequence ID" value="JAC13760.1"/>
    <property type="molecule type" value="mRNA"/>
</dbReference>
<sequence length="405" mass="45982">HTCVMCNAKLESKEALQDHFRKHANKEIDLKGRQLGPAGELKELTNKDRTYIKGTGSQINTNIVCDVCGEAFKCNTKAIQHKFRKHPFNAAKHYCPQCGMQFPLLGHRDKHLKEQHETAHIPKNPYPCYQCGAVFYNKLAHEYHHKSAHHRVVSLYKQILTPPPSKKIRYNNAGEPQSAYYCHLCGIEYISKFNLEKHLERQHTEEERGTTPVDIYKCNTCDGLFYNQKAYNNHNTYHRPGDLYVTSEEQRLQTVRRVDQDFDIRRVQPIAERYMPKYRSRRTNIYSSKSQKSNKRKENSSDEEMSPPPNSDSDEDPLVDKPTTTTANISTAANNATTADDSILSVEDGTATSVEEISNKSINEVIQSSDSLDSSTVTTTAATTTTDDSCQIARPPPPSSEQDNL</sequence>
<dbReference type="InterPro" id="IPR036236">
    <property type="entry name" value="Znf_C2H2_sf"/>
</dbReference>
<feature type="compositionally biased region" description="Low complexity" evidence="6">
    <location>
        <begin position="368"/>
        <end position="389"/>
    </location>
</feature>
<dbReference type="SMART" id="SM00355">
    <property type="entry name" value="ZnF_C2H2"/>
    <property type="match status" value="6"/>
</dbReference>
<accession>A0A023EWP3</accession>
<dbReference type="PROSITE" id="PS50157">
    <property type="entry name" value="ZINC_FINGER_C2H2_2"/>
    <property type="match status" value="3"/>
</dbReference>
<dbReference type="InterPro" id="IPR013087">
    <property type="entry name" value="Znf_C2H2_type"/>
</dbReference>
<evidence type="ECO:0000259" key="7">
    <source>
        <dbReference type="PROSITE" id="PS50157"/>
    </source>
</evidence>
<dbReference type="Pfam" id="PF00096">
    <property type="entry name" value="zf-C2H2"/>
    <property type="match status" value="1"/>
</dbReference>
<organism evidence="8">
    <name type="scientific">Triatoma infestans</name>
    <name type="common">Assassin bug</name>
    <dbReference type="NCBI Taxonomy" id="30076"/>
    <lineage>
        <taxon>Eukaryota</taxon>
        <taxon>Metazoa</taxon>
        <taxon>Ecdysozoa</taxon>
        <taxon>Arthropoda</taxon>
        <taxon>Hexapoda</taxon>
        <taxon>Insecta</taxon>
        <taxon>Pterygota</taxon>
        <taxon>Neoptera</taxon>
        <taxon>Paraneoptera</taxon>
        <taxon>Hemiptera</taxon>
        <taxon>Heteroptera</taxon>
        <taxon>Panheteroptera</taxon>
        <taxon>Cimicomorpha</taxon>
        <taxon>Reduviidae</taxon>
        <taxon>Triatominae</taxon>
        <taxon>Triatoma</taxon>
    </lineage>
</organism>
<dbReference type="Gene3D" id="3.30.160.60">
    <property type="entry name" value="Classic Zinc Finger"/>
    <property type="match status" value="3"/>
</dbReference>
<evidence type="ECO:0000256" key="2">
    <source>
        <dbReference type="ARBA" id="ARBA00022737"/>
    </source>
</evidence>
<evidence type="ECO:0000256" key="5">
    <source>
        <dbReference type="PROSITE-ProRule" id="PRU00042"/>
    </source>
</evidence>
<evidence type="ECO:0000256" key="4">
    <source>
        <dbReference type="ARBA" id="ARBA00022833"/>
    </source>
</evidence>
<dbReference type="PROSITE" id="PS00028">
    <property type="entry name" value="ZINC_FINGER_C2H2_1"/>
    <property type="match status" value="5"/>
</dbReference>
<evidence type="ECO:0000313" key="8">
    <source>
        <dbReference type="EMBL" id="JAC13760.1"/>
    </source>
</evidence>
<dbReference type="PANTHER" id="PTHR24379:SF121">
    <property type="entry name" value="C2H2-TYPE DOMAIN-CONTAINING PROTEIN"/>
    <property type="match status" value="1"/>
</dbReference>
<dbReference type="GO" id="GO:0008270">
    <property type="term" value="F:zinc ion binding"/>
    <property type="evidence" value="ECO:0007669"/>
    <property type="project" value="UniProtKB-KW"/>
</dbReference>
<evidence type="ECO:0000256" key="3">
    <source>
        <dbReference type="ARBA" id="ARBA00022771"/>
    </source>
</evidence>
<feature type="compositionally biased region" description="Low complexity" evidence="6">
    <location>
        <begin position="323"/>
        <end position="334"/>
    </location>
</feature>
<dbReference type="AlphaFoldDB" id="A0A023EWP3"/>
<feature type="domain" description="C2H2-type" evidence="7">
    <location>
        <begin position="180"/>
        <end position="208"/>
    </location>
</feature>
<keyword evidence="1" id="KW-0479">Metal-binding</keyword>
<keyword evidence="2" id="KW-0677">Repeat</keyword>
<protein>
    <submittedName>
        <fullName evidence="8">Putative zn finger protein</fullName>
    </submittedName>
</protein>
<dbReference type="SUPFAM" id="SSF57667">
    <property type="entry name" value="beta-beta-alpha zinc fingers"/>
    <property type="match status" value="2"/>
</dbReference>
<evidence type="ECO:0000256" key="6">
    <source>
        <dbReference type="SAM" id="MobiDB-lite"/>
    </source>
</evidence>
<feature type="domain" description="C2H2-type" evidence="7">
    <location>
        <begin position="1"/>
        <end position="28"/>
    </location>
</feature>
<dbReference type="PANTHER" id="PTHR24379">
    <property type="entry name" value="KRAB AND ZINC FINGER DOMAIN-CONTAINING"/>
    <property type="match status" value="1"/>
</dbReference>
<reference evidence="8" key="1">
    <citation type="journal article" date="2014" name="PLoS Negl. Trop. Dis.">
        <title>An updated insight into the Sialotranscriptome of Triatoma infestans: developmental stage and geographic variations.</title>
        <authorList>
            <person name="Schwarz A."/>
            <person name="Medrano-Mercado N."/>
            <person name="Schaub G.A."/>
            <person name="Struchiner C.J."/>
            <person name="Bargues M.D."/>
            <person name="Levy M.Z."/>
            <person name="Ribeiro J.M."/>
        </authorList>
    </citation>
    <scope>NUCLEOTIDE SEQUENCE</scope>
    <source>
        <strain evidence="8">Chile</strain>
        <tissue evidence="8">Salivary glands</tissue>
    </source>
</reference>
<feature type="domain" description="C2H2-type" evidence="7">
    <location>
        <begin position="93"/>
        <end position="125"/>
    </location>
</feature>
<feature type="region of interest" description="Disordered" evidence="6">
    <location>
        <begin position="275"/>
        <end position="334"/>
    </location>
</feature>
<feature type="region of interest" description="Disordered" evidence="6">
    <location>
        <begin position="368"/>
        <end position="405"/>
    </location>
</feature>
<name>A0A023EWP3_TRIIF</name>
<keyword evidence="3 5" id="KW-0863">Zinc-finger</keyword>